<feature type="transmembrane region" description="Helical" evidence="26">
    <location>
        <begin position="325"/>
        <end position="345"/>
    </location>
</feature>
<dbReference type="GO" id="GO:0030672">
    <property type="term" value="C:synaptic vesicle membrane"/>
    <property type="evidence" value="ECO:0007669"/>
    <property type="project" value="UniProtKB-SubCell"/>
</dbReference>
<evidence type="ECO:0000256" key="23">
    <source>
        <dbReference type="ARBA" id="ARBA00080244"/>
    </source>
</evidence>
<dbReference type="FunFam" id="1.20.1250.20:FF:000003">
    <property type="entry name" value="Solute carrier family 17 member 3"/>
    <property type="match status" value="1"/>
</dbReference>
<dbReference type="AlphaFoldDB" id="A0AAV2BHP2"/>
<dbReference type="Gene3D" id="1.20.1250.20">
    <property type="entry name" value="MFS general substrate transporter like domains"/>
    <property type="match status" value="2"/>
</dbReference>
<dbReference type="InterPro" id="IPR036259">
    <property type="entry name" value="MFS_trans_sf"/>
</dbReference>
<gene>
    <name evidence="28" type="ORF">LARSCL_LOCUS18949</name>
</gene>
<comment type="catalytic activity">
    <reaction evidence="20">
        <text>D-glucuronate(out) + H(+)(out) = D-glucuronate(in) + H(+)(in)</text>
        <dbReference type="Rhea" id="RHEA:72591"/>
        <dbReference type="ChEBI" id="CHEBI:15378"/>
        <dbReference type="ChEBI" id="CHEBI:58720"/>
    </reaction>
    <physiologicalReaction direction="left-to-right" evidence="20">
        <dbReference type="Rhea" id="RHEA:72592"/>
    </physiologicalReaction>
</comment>
<evidence type="ECO:0000256" key="17">
    <source>
        <dbReference type="ARBA" id="ARBA00050625"/>
    </source>
</evidence>
<dbReference type="GO" id="GO:0015293">
    <property type="term" value="F:symporter activity"/>
    <property type="evidence" value="ECO:0007669"/>
    <property type="project" value="UniProtKB-KW"/>
</dbReference>
<dbReference type="GO" id="GO:0006820">
    <property type="term" value="P:monoatomic anion transport"/>
    <property type="evidence" value="ECO:0007669"/>
    <property type="project" value="TreeGrafter"/>
</dbReference>
<organism evidence="28 29">
    <name type="scientific">Larinioides sclopetarius</name>
    <dbReference type="NCBI Taxonomy" id="280406"/>
    <lineage>
        <taxon>Eukaryota</taxon>
        <taxon>Metazoa</taxon>
        <taxon>Ecdysozoa</taxon>
        <taxon>Arthropoda</taxon>
        <taxon>Chelicerata</taxon>
        <taxon>Arachnida</taxon>
        <taxon>Araneae</taxon>
        <taxon>Araneomorphae</taxon>
        <taxon>Entelegynae</taxon>
        <taxon>Araneoidea</taxon>
        <taxon>Araneidae</taxon>
        <taxon>Larinioides</taxon>
    </lineage>
</organism>
<evidence type="ECO:0000256" key="5">
    <source>
        <dbReference type="ARBA" id="ARBA00022448"/>
    </source>
</evidence>
<keyword evidence="9 26" id="KW-1133">Transmembrane helix</keyword>
<dbReference type="CDD" id="cd17318">
    <property type="entry name" value="MFS_SLC17"/>
    <property type="match status" value="1"/>
</dbReference>
<feature type="transmembrane region" description="Helical" evidence="26">
    <location>
        <begin position="130"/>
        <end position="150"/>
    </location>
</feature>
<evidence type="ECO:0000259" key="27">
    <source>
        <dbReference type="PROSITE" id="PS50850"/>
    </source>
</evidence>
<dbReference type="GO" id="GO:0046942">
    <property type="term" value="P:carboxylic acid transport"/>
    <property type="evidence" value="ECO:0007669"/>
    <property type="project" value="UniProtKB-ARBA"/>
</dbReference>
<reference evidence="28 29" key="1">
    <citation type="submission" date="2024-04" db="EMBL/GenBank/DDBJ databases">
        <authorList>
            <person name="Rising A."/>
            <person name="Reimegard J."/>
            <person name="Sonavane S."/>
            <person name="Akerstrom W."/>
            <person name="Nylinder S."/>
            <person name="Hedman E."/>
            <person name="Kallberg Y."/>
        </authorList>
    </citation>
    <scope>NUCLEOTIDE SEQUENCE [LARGE SCALE GENOMIC DNA]</scope>
</reference>
<evidence type="ECO:0000256" key="2">
    <source>
        <dbReference type="ARBA" id="ARBA00004554"/>
    </source>
</evidence>
<evidence type="ECO:0000313" key="29">
    <source>
        <dbReference type="Proteomes" id="UP001497382"/>
    </source>
</evidence>
<dbReference type="PANTHER" id="PTHR11662:SF399">
    <property type="entry name" value="FI19708P1-RELATED"/>
    <property type="match status" value="1"/>
</dbReference>
<dbReference type="InterPro" id="IPR050382">
    <property type="entry name" value="MFS_Na/Anion_cotransporter"/>
</dbReference>
<evidence type="ECO:0000256" key="6">
    <source>
        <dbReference type="ARBA" id="ARBA00022475"/>
    </source>
</evidence>
<evidence type="ECO:0000256" key="1">
    <source>
        <dbReference type="ARBA" id="ARBA00004432"/>
    </source>
</evidence>
<evidence type="ECO:0000256" key="14">
    <source>
        <dbReference type="ARBA" id="ARBA00023329"/>
    </source>
</evidence>
<evidence type="ECO:0000256" key="7">
    <source>
        <dbReference type="ARBA" id="ARBA00022692"/>
    </source>
</evidence>
<evidence type="ECO:0000256" key="19">
    <source>
        <dbReference type="ARBA" id="ARBA00051447"/>
    </source>
</evidence>
<accession>A0AAV2BHP2</accession>
<evidence type="ECO:0000256" key="13">
    <source>
        <dbReference type="ARBA" id="ARBA00023228"/>
    </source>
</evidence>
<keyword evidence="14" id="KW-0968">Cytoplasmic vesicle</keyword>
<feature type="transmembrane region" description="Helical" evidence="26">
    <location>
        <begin position="26"/>
        <end position="43"/>
    </location>
</feature>
<name>A0AAV2BHP2_9ARAC</name>
<dbReference type="Proteomes" id="UP001497382">
    <property type="component" value="Unassembled WGS sequence"/>
</dbReference>
<evidence type="ECO:0000256" key="11">
    <source>
        <dbReference type="ARBA" id="ARBA00023136"/>
    </source>
</evidence>
<feature type="domain" description="Major facilitator superfamily (MFS) profile" evidence="27">
    <location>
        <begin position="27"/>
        <end position="479"/>
    </location>
</feature>
<keyword evidence="13" id="KW-0458">Lysosome</keyword>
<comment type="function">
    <text evidence="21">Receptor for CM101, a polysaccharide produced by group B Streptococcus with antipathoangiogenic properties.</text>
</comment>
<evidence type="ECO:0000256" key="15">
    <source>
        <dbReference type="ARBA" id="ARBA00050101"/>
    </source>
</evidence>
<evidence type="ECO:0000256" key="12">
    <source>
        <dbReference type="ARBA" id="ARBA00023180"/>
    </source>
</evidence>
<feature type="transmembrane region" description="Helical" evidence="26">
    <location>
        <begin position="285"/>
        <end position="305"/>
    </location>
</feature>
<comment type="caution">
    <text evidence="28">The sequence shown here is derived from an EMBL/GenBank/DDBJ whole genome shotgun (WGS) entry which is preliminary data.</text>
</comment>
<dbReference type="Pfam" id="PF07690">
    <property type="entry name" value="MFS_1"/>
    <property type="match status" value="1"/>
</dbReference>
<dbReference type="InterPro" id="IPR020846">
    <property type="entry name" value="MFS_dom"/>
</dbReference>
<comment type="catalytic activity">
    <reaction evidence="19">
        <text>L-glutamate(out) = L-glutamate(in)</text>
        <dbReference type="Rhea" id="RHEA:66336"/>
        <dbReference type="ChEBI" id="CHEBI:29985"/>
    </reaction>
    <physiologicalReaction direction="left-to-right" evidence="19">
        <dbReference type="Rhea" id="RHEA:66337"/>
    </physiologicalReaction>
</comment>
<protein>
    <recommendedName>
        <fullName evidence="22">Sialin</fullName>
    </recommendedName>
    <alternativeName>
        <fullName evidence="25">H(+)/nitrate cotransporter</fullName>
    </alternativeName>
    <alternativeName>
        <fullName evidence="23">H(+)/sialic acid cotransporter</fullName>
    </alternativeName>
    <alternativeName>
        <fullName evidence="24">Vesicular excitatory amino acid transporter</fullName>
    </alternativeName>
</protein>
<feature type="transmembrane region" description="Helical" evidence="26">
    <location>
        <begin position="191"/>
        <end position="213"/>
    </location>
</feature>
<dbReference type="GO" id="GO:0005765">
    <property type="term" value="C:lysosomal membrane"/>
    <property type="evidence" value="ECO:0007669"/>
    <property type="project" value="UniProtKB-SubCell"/>
</dbReference>
<evidence type="ECO:0000256" key="25">
    <source>
        <dbReference type="ARBA" id="ARBA00081925"/>
    </source>
</evidence>
<comment type="catalytic activity">
    <reaction evidence="17">
        <text>N-acetylneuraminate(in) + H(+)(in) = N-acetylneuraminate(out) + H(+)(out)</text>
        <dbReference type="Rhea" id="RHEA:28987"/>
        <dbReference type="ChEBI" id="CHEBI:15378"/>
        <dbReference type="ChEBI" id="CHEBI:35418"/>
    </reaction>
    <physiologicalReaction direction="right-to-left" evidence="17">
        <dbReference type="Rhea" id="RHEA:28989"/>
    </physiologicalReaction>
</comment>
<dbReference type="FunFam" id="1.20.1250.20:FF:000067">
    <property type="entry name" value="sialin isoform X2"/>
    <property type="match status" value="1"/>
</dbReference>
<evidence type="ECO:0000313" key="28">
    <source>
        <dbReference type="EMBL" id="CAL1294843.1"/>
    </source>
</evidence>
<keyword evidence="8" id="KW-0769">Symport</keyword>
<keyword evidence="6" id="KW-1003">Cell membrane</keyword>
<keyword evidence="10" id="KW-0770">Synapse</keyword>
<dbReference type="SUPFAM" id="SSF103473">
    <property type="entry name" value="MFS general substrate transporter"/>
    <property type="match status" value="1"/>
</dbReference>
<evidence type="ECO:0000256" key="21">
    <source>
        <dbReference type="ARBA" id="ARBA00056891"/>
    </source>
</evidence>
<keyword evidence="5" id="KW-0813">Transport</keyword>
<feature type="transmembrane region" description="Helical" evidence="26">
    <location>
        <begin position="225"/>
        <end position="245"/>
    </location>
</feature>
<comment type="catalytic activity">
    <reaction evidence="18">
        <text>N-acetyl-L-aspartyl-L-glutamate(out) = N-acetyl-L-aspartyl-L-glutamate(in)</text>
        <dbReference type="Rhea" id="RHEA:72599"/>
        <dbReference type="ChEBI" id="CHEBI:76931"/>
    </reaction>
    <physiologicalReaction direction="left-to-right" evidence="18">
        <dbReference type="Rhea" id="RHEA:72600"/>
    </physiologicalReaction>
</comment>
<dbReference type="GO" id="GO:0016323">
    <property type="term" value="C:basolateral plasma membrane"/>
    <property type="evidence" value="ECO:0007669"/>
    <property type="project" value="UniProtKB-SubCell"/>
</dbReference>
<keyword evidence="12" id="KW-0325">Glycoprotein</keyword>
<evidence type="ECO:0000256" key="18">
    <source>
        <dbReference type="ARBA" id="ARBA00051403"/>
    </source>
</evidence>
<evidence type="ECO:0000256" key="24">
    <source>
        <dbReference type="ARBA" id="ARBA00081195"/>
    </source>
</evidence>
<sequence>MQSEKVEIPEKFVSESRRTCYVPKRYLLTFFAWLGMVNIYAMRVNLSVAMVAMVNHTRAGSPNDSFQVMECQNLIHYDPADEQNKDEGFKGAQYNWDSKAQGIILGSFFYGYILTQLPGGILSERFGGKWLYGGGCLVTAVFSLLTPLAASLGTAAFITVRILEGLGEGVTFPAVNMMISRWSPRVERSRISTIIFTGSQIGNVIAMPISGVLSSTDLLGGWPSVFYVFGAFGCVWFIFWVLFVYENPSQHPSISKEELLYIEQNKDEKPKTNLAIPWKDIFTSLPMWACIIAHIGHNFGFLILLTEMPTYLSGILHFDIKANGLLSALPYIVQAICAWLASFLADRLRKSGRMSITTIRKVCNSIGLFGPAVCLLGVTVSGCRPDLIIALLSLALAFNGFIYSGFNVTHVDMSPDLAGTTFAITNATSNVCGIIGPMIVGYFTATGQTIANWSEVFYVTAAVYTVCAVFYAIFASAEPQAWGAANTDDGKKHSLAEIKS</sequence>
<evidence type="ECO:0000256" key="16">
    <source>
        <dbReference type="ARBA" id="ARBA00050554"/>
    </source>
</evidence>
<keyword evidence="11 26" id="KW-0472">Membrane</keyword>
<comment type="catalytic activity">
    <reaction evidence="15">
        <text>2 nitrate(out) + H(+)(out) = 2 nitrate(in) + H(+)(in)</text>
        <dbReference type="Rhea" id="RHEA:71539"/>
        <dbReference type="ChEBI" id="CHEBI:15378"/>
        <dbReference type="ChEBI" id="CHEBI:17632"/>
    </reaction>
    <physiologicalReaction direction="left-to-right" evidence="15">
        <dbReference type="Rhea" id="RHEA:71540"/>
    </physiologicalReaction>
</comment>
<dbReference type="PANTHER" id="PTHR11662">
    <property type="entry name" value="SOLUTE CARRIER FAMILY 17"/>
    <property type="match status" value="1"/>
</dbReference>
<evidence type="ECO:0000256" key="22">
    <source>
        <dbReference type="ARBA" id="ARBA00069713"/>
    </source>
</evidence>
<evidence type="ECO:0000256" key="20">
    <source>
        <dbReference type="ARBA" id="ARBA00051612"/>
    </source>
</evidence>
<comment type="subcellular location">
    <subcellularLocation>
        <location evidence="2">Basolateral cell membrane</location>
        <topology evidence="2">Multi-pass membrane protein</topology>
    </subcellularLocation>
    <subcellularLocation>
        <location evidence="3">Cytoplasmic vesicle</location>
        <location evidence="3">Secretory vesicle membrane</location>
        <topology evidence="3">Multi-pass membrane protein</topology>
    </subcellularLocation>
    <subcellularLocation>
        <location evidence="1">Cytoplasmic vesicle</location>
        <location evidence="1">Secretory vesicle</location>
        <location evidence="1">Synaptic vesicle membrane</location>
    </subcellularLocation>
    <subcellularLocation>
        <location evidence="4">Lysosome membrane</location>
    </subcellularLocation>
</comment>
<feature type="transmembrane region" description="Helical" evidence="26">
    <location>
        <begin position="103"/>
        <end position="123"/>
    </location>
</feature>
<proteinExistence type="predicted"/>
<evidence type="ECO:0000256" key="8">
    <source>
        <dbReference type="ARBA" id="ARBA00022847"/>
    </source>
</evidence>
<comment type="catalytic activity">
    <reaction evidence="16">
        <text>L-aspartate(out) = L-aspartate(in)</text>
        <dbReference type="Rhea" id="RHEA:66332"/>
        <dbReference type="ChEBI" id="CHEBI:29991"/>
    </reaction>
    <physiologicalReaction direction="left-to-right" evidence="16">
        <dbReference type="Rhea" id="RHEA:66333"/>
    </physiologicalReaction>
</comment>
<feature type="transmembrane region" description="Helical" evidence="26">
    <location>
        <begin position="421"/>
        <end position="444"/>
    </location>
</feature>
<evidence type="ECO:0000256" key="26">
    <source>
        <dbReference type="SAM" id="Phobius"/>
    </source>
</evidence>
<feature type="transmembrane region" description="Helical" evidence="26">
    <location>
        <begin position="456"/>
        <end position="474"/>
    </location>
</feature>
<evidence type="ECO:0000256" key="4">
    <source>
        <dbReference type="ARBA" id="ARBA00004656"/>
    </source>
</evidence>
<dbReference type="EMBL" id="CAXIEN010000355">
    <property type="protein sequence ID" value="CAL1294843.1"/>
    <property type="molecule type" value="Genomic_DNA"/>
</dbReference>
<dbReference type="PROSITE" id="PS50850">
    <property type="entry name" value="MFS"/>
    <property type="match status" value="1"/>
</dbReference>
<feature type="transmembrane region" description="Helical" evidence="26">
    <location>
        <begin position="156"/>
        <end position="179"/>
    </location>
</feature>
<keyword evidence="7 26" id="KW-0812">Transmembrane</keyword>
<dbReference type="InterPro" id="IPR011701">
    <property type="entry name" value="MFS"/>
</dbReference>
<keyword evidence="29" id="KW-1185">Reference proteome</keyword>
<evidence type="ECO:0000256" key="9">
    <source>
        <dbReference type="ARBA" id="ARBA00022989"/>
    </source>
</evidence>
<evidence type="ECO:0000256" key="3">
    <source>
        <dbReference type="ARBA" id="ARBA00004638"/>
    </source>
</evidence>
<evidence type="ECO:0000256" key="10">
    <source>
        <dbReference type="ARBA" id="ARBA00023018"/>
    </source>
</evidence>
<feature type="transmembrane region" description="Helical" evidence="26">
    <location>
        <begin position="388"/>
        <end position="409"/>
    </location>
</feature>